<evidence type="ECO:0000313" key="2">
    <source>
        <dbReference type="EMBL" id="SDX08478.1"/>
    </source>
</evidence>
<evidence type="ECO:0000256" key="1">
    <source>
        <dbReference type="SAM" id="MobiDB-lite"/>
    </source>
</evidence>
<dbReference type="Proteomes" id="UP000198539">
    <property type="component" value="Unassembled WGS sequence"/>
</dbReference>
<accession>A0A1H2YUR4</accession>
<protein>
    <submittedName>
        <fullName evidence="2">Uncharacterized protein</fullName>
    </submittedName>
</protein>
<evidence type="ECO:0000313" key="3">
    <source>
        <dbReference type="Proteomes" id="UP000198539"/>
    </source>
</evidence>
<dbReference type="AlphaFoldDB" id="A0A1H2YUR4"/>
<reference evidence="2 3" key="1">
    <citation type="submission" date="2016-10" db="EMBL/GenBank/DDBJ databases">
        <authorList>
            <person name="de Groot N.N."/>
        </authorList>
    </citation>
    <scope>NUCLEOTIDE SEQUENCE [LARGE SCALE GENOMIC DNA]</scope>
    <source>
        <strain evidence="2 3">CGMCC 1.8894</strain>
    </source>
</reference>
<organism evidence="2 3">
    <name type="scientific">Roseicitreum antarcticum</name>
    <dbReference type="NCBI Taxonomy" id="564137"/>
    <lineage>
        <taxon>Bacteria</taxon>
        <taxon>Pseudomonadati</taxon>
        <taxon>Pseudomonadota</taxon>
        <taxon>Alphaproteobacteria</taxon>
        <taxon>Rhodobacterales</taxon>
        <taxon>Paracoccaceae</taxon>
        <taxon>Roseicitreum</taxon>
    </lineage>
</organism>
<proteinExistence type="predicted"/>
<sequence length="87" mass="9274">MPDLYVSHPLNGVSLSVPPVPTAHPDPDPSPDPMPEPYPDPPPVPPHDPQPGEMPPAPVARRMPKRAGVQAGPRPAVVAQKLLPRPR</sequence>
<feature type="region of interest" description="Disordered" evidence="1">
    <location>
        <begin position="1"/>
        <end position="87"/>
    </location>
</feature>
<gene>
    <name evidence="2" type="ORF">SAMN04488238_105131</name>
</gene>
<feature type="compositionally biased region" description="Pro residues" evidence="1">
    <location>
        <begin position="18"/>
        <end position="58"/>
    </location>
</feature>
<keyword evidence="3" id="KW-1185">Reference proteome</keyword>
<name>A0A1H2YUR4_9RHOB</name>
<dbReference type="EMBL" id="FNOM01000005">
    <property type="protein sequence ID" value="SDX08478.1"/>
    <property type="molecule type" value="Genomic_DNA"/>
</dbReference>
<dbReference type="RefSeq" id="WP_092888599.1">
    <property type="nucleotide sequence ID" value="NZ_CP061502.1"/>
</dbReference>